<protein>
    <recommendedName>
        <fullName evidence="6">Probable hydrogen peroxide-inducible genes activator</fullName>
    </recommendedName>
</protein>
<proteinExistence type="inferred from homology"/>
<keyword evidence="4" id="KW-0010">Activator</keyword>
<dbReference type="GO" id="GO:0003700">
    <property type="term" value="F:DNA-binding transcription factor activity"/>
    <property type="evidence" value="ECO:0007669"/>
    <property type="project" value="InterPro"/>
</dbReference>
<evidence type="ECO:0000313" key="9">
    <source>
        <dbReference type="EMBL" id="SPM27054.1"/>
    </source>
</evidence>
<gene>
    <name evidence="9" type="ORF">MTAB308_529</name>
</gene>
<dbReference type="SUPFAM" id="SSF53850">
    <property type="entry name" value="Periplasmic binding protein-like II"/>
    <property type="match status" value="1"/>
</dbReference>
<evidence type="ECO:0000256" key="1">
    <source>
        <dbReference type="ARBA" id="ARBA00009437"/>
    </source>
</evidence>
<dbReference type="PANTHER" id="PTHR30346">
    <property type="entry name" value="TRANSCRIPTIONAL DUAL REGULATOR HCAR-RELATED"/>
    <property type="match status" value="1"/>
</dbReference>
<evidence type="ECO:0000256" key="3">
    <source>
        <dbReference type="ARBA" id="ARBA00023125"/>
    </source>
</evidence>
<evidence type="ECO:0000313" key="10">
    <source>
        <dbReference type="Proteomes" id="UP000241595"/>
    </source>
</evidence>
<keyword evidence="5" id="KW-0804">Transcription</keyword>
<evidence type="ECO:0000259" key="8">
    <source>
        <dbReference type="PROSITE" id="PS50931"/>
    </source>
</evidence>
<sequence length="303" mass="33041">MLLHMELSQRLLEQFLAVADERNIGRAARRLSMTQPPLTQAIQRLERAMGVTLFDRSPRGVELTAAGRSFREDAERLSAAHEAAIRRTRRVAAGLEGVVHIGFAVSLAYRFVPGLLRASADALPELTLHLVQTRTAHMPDAVRSGQLDVAFTRGPVEGGDGVVVGEIGRERTVVVLPKQHRLAGKRSVALADLRDEPVVLPSRQSLPGVATQLLSAFREAGVSPRVAAYTDELSAMMAYPIAGLAACLVPEQMLAMRHPQIVYRRLCDDLPSLITRIVAVHRARADDAVVRLLELAAGGWRGR</sequence>
<evidence type="ECO:0000256" key="4">
    <source>
        <dbReference type="ARBA" id="ARBA00023159"/>
    </source>
</evidence>
<comment type="similarity">
    <text evidence="1">Belongs to the LysR transcriptional regulatory family.</text>
</comment>
<dbReference type="PROSITE" id="PS50931">
    <property type="entry name" value="HTH_LYSR"/>
    <property type="match status" value="1"/>
</dbReference>
<keyword evidence="3 9" id="KW-0238">DNA-binding</keyword>
<dbReference type="GO" id="GO:0032993">
    <property type="term" value="C:protein-DNA complex"/>
    <property type="evidence" value="ECO:0007669"/>
    <property type="project" value="TreeGrafter"/>
</dbReference>
<dbReference type="FunFam" id="1.10.10.10:FF:000001">
    <property type="entry name" value="LysR family transcriptional regulator"/>
    <property type="match status" value="1"/>
</dbReference>
<dbReference type="AlphaFoldDB" id="A0A2U3N6M9"/>
<dbReference type="GO" id="GO:0003677">
    <property type="term" value="F:DNA binding"/>
    <property type="evidence" value="ECO:0007669"/>
    <property type="project" value="UniProtKB-KW"/>
</dbReference>
<keyword evidence="10" id="KW-1185">Reference proteome</keyword>
<keyword evidence="2" id="KW-0805">Transcription regulation</keyword>
<accession>A0A2U3N6M9</accession>
<dbReference type="CDD" id="cd08414">
    <property type="entry name" value="PBP2_LTTR_aromatics_like"/>
    <property type="match status" value="1"/>
</dbReference>
<dbReference type="InterPro" id="IPR005119">
    <property type="entry name" value="LysR_subst-bd"/>
</dbReference>
<evidence type="ECO:0000256" key="7">
    <source>
        <dbReference type="ARBA" id="ARBA00056658"/>
    </source>
</evidence>
<dbReference type="PANTHER" id="PTHR30346:SF28">
    <property type="entry name" value="HTH-TYPE TRANSCRIPTIONAL REGULATOR CYNR"/>
    <property type="match status" value="1"/>
</dbReference>
<dbReference type="Pfam" id="PF03466">
    <property type="entry name" value="LysR_substrate"/>
    <property type="match status" value="1"/>
</dbReference>
<dbReference type="Proteomes" id="UP000241595">
    <property type="component" value="Unassembled WGS sequence"/>
</dbReference>
<feature type="domain" description="HTH lysR-type" evidence="8">
    <location>
        <begin position="7"/>
        <end position="64"/>
    </location>
</feature>
<reference evidence="9 10" key="1">
    <citation type="submission" date="2017-01" db="EMBL/GenBank/DDBJ databases">
        <authorList>
            <consortium name="Urmite Genomes"/>
        </authorList>
    </citation>
    <scope>NUCLEOTIDE SEQUENCE [LARGE SCALE GENOMIC DNA]</scope>
    <source>
        <strain evidence="9 10">AB308</strain>
    </source>
</reference>
<evidence type="ECO:0000256" key="2">
    <source>
        <dbReference type="ARBA" id="ARBA00023015"/>
    </source>
</evidence>
<evidence type="ECO:0000256" key="5">
    <source>
        <dbReference type="ARBA" id="ARBA00023163"/>
    </source>
</evidence>
<dbReference type="InterPro" id="IPR000847">
    <property type="entry name" value="LysR_HTH_N"/>
</dbReference>
<dbReference type="EMBL" id="FTRV01000009">
    <property type="protein sequence ID" value="SPM27054.1"/>
    <property type="molecule type" value="Genomic_DNA"/>
</dbReference>
<evidence type="ECO:0000256" key="6">
    <source>
        <dbReference type="ARBA" id="ARBA00040885"/>
    </source>
</evidence>
<dbReference type="InterPro" id="IPR036390">
    <property type="entry name" value="WH_DNA-bd_sf"/>
</dbReference>
<dbReference type="Gene3D" id="1.10.10.10">
    <property type="entry name" value="Winged helix-like DNA-binding domain superfamily/Winged helix DNA-binding domain"/>
    <property type="match status" value="1"/>
</dbReference>
<dbReference type="InterPro" id="IPR036388">
    <property type="entry name" value="WH-like_DNA-bd_sf"/>
</dbReference>
<comment type="function">
    <text evidence="7">Required for the induction the katG gene for catalase. Involved in the response to hydrogen peroxide.</text>
</comment>
<organism evidence="9 10">
    <name type="scientific">Mycobacterium terramassiliense</name>
    <dbReference type="NCBI Taxonomy" id="1841859"/>
    <lineage>
        <taxon>Bacteria</taxon>
        <taxon>Bacillati</taxon>
        <taxon>Actinomycetota</taxon>
        <taxon>Actinomycetes</taxon>
        <taxon>Mycobacteriales</taxon>
        <taxon>Mycobacteriaceae</taxon>
        <taxon>Mycobacterium</taxon>
    </lineage>
</organism>
<dbReference type="Pfam" id="PF00126">
    <property type="entry name" value="HTH_1"/>
    <property type="match status" value="1"/>
</dbReference>
<name>A0A2U3N6M9_9MYCO</name>
<dbReference type="SUPFAM" id="SSF46785">
    <property type="entry name" value="Winged helix' DNA-binding domain"/>
    <property type="match status" value="1"/>
</dbReference>
<dbReference type="Gene3D" id="3.40.190.10">
    <property type="entry name" value="Periplasmic binding protein-like II"/>
    <property type="match status" value="2"/>
</dbReference>
<dbReference type="PRINTS" id="PR00039">
    <property type="entry name" value="HTHLYSR"/>
</dbReference>